<sequence length="75" mass="8243">MVSSKLEVQETVGPLEQDGLHPEGDNAEASKLNDPGPKLPAPGMLIDRRYVPGNIEDPEIHEVNMERMPLELQGL</sequence>
<dbReference type="Proteomes" id="UP000012065">
    <property type="component" value="Unassembled WGS sequence"/>
</dbReference>
<gene>
    <name evidence="2" type="ORF">BN14_03240</name>
</gene>
<name>M5BRW7_THACB</name>
<evidence type="ECO:0000313" key="2">
    <source>
        <dbReference type="EMBL" id="CCO29235.1"/>
    </source>
</evidence>
<accession>M5BRW7</accession>
<evidence type="ECO:0000313" key="3">
    <source>
        <dbReference type="Proteomes" id="UP000012065"/>
    </source>
</evidence>
<protein>
    <submittedName>
        <fullName evidence="2">Uncharacterized protein</fullName>
    </submittedName>
</protein>
<dbReference type="HOGENOM" id="CLU_2672834_0_0_1"/>
<evidence type="ECO:0000256" key="1">
    <source>
        <dbReference type="SAM" id="MobiDB-lite"/>
    </source>
</evidence>
<comment type="caution">
    <text evidence="2">The sequence shown here is derived from an EMBL/GenBank/DDBJ whole genome shotgun (WGS) entry which is preliminary data.</text>
</comment>
<organism evidence="2 3">
    <name type="scientific">Thanatephorus cucumeris (strain AG1-IB / isolate 7/3/14)</name>
    <name type="common">Lettuce bottom rot fungus</name>
    <name type="synonym">Rhizoctonia solani</name>
    <dbReference type="NCBI Taxonomy" id="1108050"/>
    <lineage>
        <taxon>Eukaryota</taxon>
        <taxon>Fungi</taxon>
        <taxon>Dikarya</taxon>
        <taxon>Basidiomycota</taxon>
        <taxon>Agaricomycotina</taxon>
        <taxon>Agaricomycetes</taxon>
        <taxon>Cantharellales</taxon>
        <taxon>Ceratobasidiaceae</taxon>
        <taxon>Rhizoctonia</taxon>
        <taxon>Rhizoctonia solani AG-1</taxon>
    </lineage>
</organism>
<proteinExistence type="predicted"/>
<dbReference type="AlphaFoldDB" id="M5BRW7"/>
<reference evidence="2 3" key="1">
    <citation type="journal article" date="2013" name="J. Biotechnol.">
        <title>Establishment and interpretation of the genome sequence of the phytopathogenic fungus Rhizoctonia solani AG1-IB isolate 7/3/14.</title>
        <authorList>
            <person name="Wibberg D.W."/>
            <person name="Jelonek L.J."/>
            <person name="Rupp O.R."/>
            <person name="Hennig M.H."/>
            <person name="Eikmeyer F.E."/>
            <person name="Goesmann A.G."/>
            <person name="Hartmann A.H."/>
            <person name="Borriss R.B."/>
            <person name="Grosch R.G."/>
            <person name="Puehler A.P."/>
            <person name="Schlueter A.S."/>
        </authorList>
    </citation>
    <scope>NUCLEOTIDE SEQUENCE [LARGE SCALE GENOMIC DNA]</scope>
    <source>
        <strain evidence="3">AG1-IB / isolate 7/3/14</strain>
    </source>
</reference>
<feature type="region of interest" description="Disordered" evidence="1">
    <location>
        <begin position="1"/>
        <end position="45"/>
    </location>
</feature>
<dbReference type="EMBL" id="CAOJ01004475">
    <property type="protein sequence ID" value="CCO29235.1"/>
    <property type="molecule type" value="Genomic_DNA"/>
</dbReference>